<evidence type="ECO:0000256" key="1">
    <source>
        <dbReference type="SAM" id="Phobius"/>
    </source>
</evidence>
<dbReference type="AlphaFoldDB" id="A0AA97F738"/>
<feature type="transmembrane region" description="Helical" evidence="1">
    <location>
        <begin position="38"/>
        <end position="57"/>
    </location>
</feature>
<evidence type="ECO:0008006" key="4">
    <source>
        <dbReference type="Google" id="ProtNLM"/>
    </source>
</evidence>
<keyword evidence="1" id="KW-0472">Membrane</keyword>
<reference evidence="2 3" key="1">
    <citation type="submission" date="2023-10" db="EMBL/GenBank/DDBJ databases">
        <title>Complete genome sequence of a Sphingomonadaceae bacterium.</title>
        <authorList>
            <person name="Yan C."/>
        </authorList>
    </citation>
    <scope>NUCLEOTIDE SEQUENCE [LARGE SCALE GENOMIC DNA]</scope>
    <source>
        <strain evidence="2 3">SCSIO 66989</strain>
    </source>
</reference>
<gene>
    <name evidence="2" type="ORF">RB602_10640</name>
</gene>
<dbReference type="RefSeq" id="WP_317080547.1">
    <property type="nucleotide sequence ID" value="NZ_CP136594.1"/>
</dbReference>
<sequence length="111" mass="12186">MVLLALFHSLAGHRVLLGPVLAEQHGMLRDDTNRAIMLFAWHSTSFIILLVAAYLFLVAADAVMVYPPLITLIGMTFFGLAIFHALATKRRHPGWIILSAIAFTAIGALLF</sequence>
<keyword evidence="1" id="KW-0812">Transmembrane</keyword>
<evidence type="ECO:0000313" key="2">
    <source>
        <dbReference type="EMBL" id="WOE74307.1"/>
    </source>
</evidence>
<name>A0AA97F738_9SPHN</name>
<dbReference type="EMBL" id="CP136594">
    <property type="protein sequence ID" value="WOE74307.1"/>
    <property type="molecule type" value="Genomic_DNA"/>
</dbReference>
<dbReference type="KEGG" id="acoa:RB602_10640"/>
<keyword evidence="3" id="KW-1185">Reference proteome</keyword>
<protein>
    <recommendedName>
        <fullName evidence="4">DUF3325 domain-containing protein</fullName>
    </recommendedName>
</protein>
<dbReference type="Proteomes" id="UP001302429">
    <property type="component" value="Chromosome"/>
</dbReference>
<organism evidence="2 3">
    <name type="scientific">Alterisphingorhabdus coralli</name>
    <dbReference type="NCBI Taxonomy" id="3071408"/>
    <lineage>
        <taxon>Bacteria</taxon>
        <taxon>Pseudomonadati</taxon>
        <taxon>Pseudomonadota</taxon>
        <taxon>Alphaproteobacteria</taxon>
        <taxon>Sphingomonadales</taxon>
        <taxon>Sphingomonadaceae</taxon>
        <taxon>Alterisphingorhabdus (ex Yan et al. 2024)</taxon>
    </lineage>
</organism>
<proteinExistence type="predicted"/>
<accession>A0AA97F738</accession>
<feature type="transmembrane region" description="Helical" evidence="1">
    <location>
        <begin position="93"/>
        <end position="110"/>
    </location>
</feature>
<keyword evidence="1" id="KW-1133">Transmembrane helix</keyword>
<evidence type="ECO:0000313" key="3">
    <source>
        <dbReference type="Proteomes" id="UP001302429"/>
    </source>
</evidence>
<feature type="transmembrane region" description="Helical" evidence="1">
    <location>
        <begin position="69"/>
        <end position="87"/>
    </location>
</feature>